<sequence length="192" mass="22179">MKETIQEIIGDQINKLSTYLDAIEKNGLEVKSIDIDSTYLAENYRQTQTFSKCTELKSLYNSLPKNKPVLYWFSFEREKLNDYTLQQALESISGHTGERKIAEIPKIQRKSSGTLYVGKVKDKFHYRFINHLGHSVNGKTGSLQLTYWYNPLLYGNLKLNYIVLEEEMKTLIGILEIELAKKLKPVLGSHKN</sequence>
<gene>
    <name evidence="1" type="ORF">HYN86_14240</name>
</gene>
<dbReference type="AlphaFoldDB" id="A0A344LUV0"/>
<dbReference type="KEGG" id="ffl:HYN86_14240"/>
<keyword evidence="2" id="KW-1185">Reference proteome</keyword>
<protein>
    <submittedName>
        <fullName evidence="1">Uncharacterized protein</fullName>
    </submittedName>
</protein>
<proteinExistence type="predicted"/>
<dbReference type="Proteomes" id="UP000251561">
    <property type="component" value="Chromosome"/>
</dbReference>
<dbReference type="OrthoDB" id="1345237at2"/>
<dbReference type="RefSeq" id="WP_113678636.1">
    <property type="nucleotide sequence ID" value="NZ_CP030261.1"/>
</dbReference>
<evidence type="ECO:0000313" key="2">
    <source>
        <dbReference type="Proteomes" id="UP000251561"/>
    </source>
</evidence>
<name>A0A344LUV0_9FLAO</name>
<dbReference type="EMBL" id="CP030261">
    <property type="protein sequence ID" value="AXB57692.1"/>
    <property type="molecule type" value="Genomic_DNA"/>
</dbReference>
<reference evidence="1 2" key="1">
    <citation type="submission" date="2018-06" db="EMBL/GenBank/DDBJ databases">
        <title>Genome sequencing of Flavobacterium.</title>
        <authorList>
            <person name="Baek M.-G."/>
            <person name="Yi H."/>
        </authorList>
    </citation>
    <scope>NUCLEOTIDE SEQUENCE [LARGE SCALE GENOMIC DNA]</scope>
    <source>
        <strain evidence="1 2">HYN0086</strain>
    </source>
</reference>
<evidence type="ECO:0000313" key="1">
    <source>
        <dbReference type="EMBL" id="AXB57692.1"/>
    </source>
</evidence>
<accession>A0A344LUV0</accession>
<organism evidence="1 2">
    <name type="scientific">Flavobacterium fluviale</name>
    <dbReference type="NCBI Taxonomy" id="2249356"/>
    <lineage>
        <taxon>Bacteria</taxon>
        <taxon>Pseudomonadati</taxon>
        <taxon>Bacteroidota</taxon>
        <taxon>Flavobacteriia</taxon>
        <taxon>Flavobacteriales</taxon>
        <taxon>Flavobacteriaceae</taxon>
        <taxon>Flavobacterium</taxon>
    </lineage>
</organism>